<sequence length="357" mass="39036">MSPLPAPPSLSSLSASARVLVERIAAFQQWPDPWDADPSKYRAAVLLPLIPSEDGADLEIILTVRQTKMRRNAGEVAAPGGRFDSAHDKSLVDTALREAYEEIGIEPSSVHVLTTLPTFVSRGVSKGGPVNLIMTPVVGLIDRAWWDRRLLKLNDDEVSAVFCWPLADFLKTNNHAAIIYLWPENPRIVAITHTFATRHLQNKTRSRVLYTAGPGKPPSTSTELPSATFKLSPIIGVTTNICVVAAELAHAREGEFRPLFDRIVADQKRAPGGPPPPLTKEQEELNASGATQPFPFRRQEELAGLRERYAGGPYCGGMSEERKIELVGIATGRWGRKPGATLGEERSIGKINVLAKF</sequence>
<dbReference type="AlphaFoldDB" id="A0A139ADM8"/>
<organism evidence="9 10">
    <name type="scientific">Gonapodya prolifera (strain JEL478)</name>
    <name type="common">Monoblepharis prolifera</name>
    <dbReference type="NCBI Taxonomy" id="1344416"/>
    <lineage>
        <taxon>Eukaryota</taxon>
        <taxon>Fungi</taxon>
        <taxon>Fungi incertae sedis</taxon>
        <taxon>Chytridiomycota</taxon>
        <taxon>Chytridiomycota incertae sedis</taxon>
        <taxon>Monoblepharidomycetes</taxon>
        <taxon>Monoblepharidales</taxon>
        <taxon>Gonapodyaceae</taxon>
        <taxon>Gonapodya</taxon>
    </lineage>
</organism>
<name>A0A139ADM8_GONPJ</name>
<dbReference type="STRING" id="1344416.A0A139ADM8"/>
<dbReference type="InterPro" id="IPR045121">
    <property type="entry name" value="CoAse"/>
</dbReference>
<protein>
    <recommendedName>
        <fullName evidence="8">Nudix hydrolase domain-containing protein</fullName>
    </recommendedName>
</protein>
<evidence type="ECO:0000313" key="10">
    <source>
        <dbReference type="Proteomes" id="UP000070544"/>
    </source>
</evidence>
<evidence type="ECO:0000256" key="2">
    <source>
        <dbReference type="ARBA" id="ARBA00001946"/>
    </source>
</evidence>
<dbReference type="Pfam" id="PF00293">
    <property type="entry name" value="NUDIX"/>
    <property type="match status" value="1"/>
</dbReference>
<keyword evidence="6" id="KW-0464">Manganese</keyword>
<accession>A0A139ADM8</accession>
<evidence type="ECO:0000313" key="9">
    <source>
        <dbReference type="EMBL" id="KXS14523.1"/>
    </source>
</evidence>
<dbReference type="GO" id="GO:0010945">
    <property type="term" value="F:coenzyme A diphosphatase activity"/>
    <property type="evidence" value="ECO:0007669"/>
    <property type="project" value="InterPro"/>
</dbReference>
<dbReference type="Gene3D" id="3.90.79.10">
    <property type="entry name" value="Nucleoside Triphosphate Pyrophosphohydrolase"/>
    <property type="match status" value="1"/>
</dbReference>
<dbReference type="Proteomes" id="UP000070544">
    <property type="component" value="Unassembled WGS sequence"/>
</dbReference>
<dbReference type="OrthoDB" id="10260614at2759"/>
<dbReference type="GO" id="GO:0046872">
    <property type="term" value="F:metal ion binding"/>
    <property type="evidence" value="ECO:0007669"/>
    <property type="project" value="UniProtKB-KW"/>
</dbReference>
<dbReference type="PROSITE" id="PS51462">
    <property type="entry name" value="NUDIX"/>
    <property type="match status" value="1"/>
</dbReference>
<dbReference type="PANTHER" id="PTHR12992:SF24">
    <property type="entry name" value="PEROXISOMAL COENZYME A DIPHOSPHATASE NUDT7"/>
    <property type="match status" value="1"/>
</dbReference>
<evidence type="ECO:0000256" key="3">
    <source>
        <dbReference type="ARBA" id="ARBA00022723"/>
    </source>
</evidence>
<evidence type="ECO:0000256" key="1">
    <source>
        <dbReference type="ARBA" id="ARBA00001936"/>
    </source>
</evidence>
<dbReference type="CDD" id="cd03426">
    <property type="entry name" value="NUDIX_CoAse_Nudt7"/>
    <property type="match status" value="1"/>
</dbReference>
<dbReference type="EMBL" id="KQ965768">
    <property type="protein sequence ID" value="KXS14523.1"/>
    <property type="molecule type" value="Genomic_DNA"/>
</dbReference>
<dbReference type="SUPFAM" id="SSF55811">
    <property type="entry name" value="Nudix"/>
    <property type="match status" value="1"/>
</dbReference>
<keyword evidence="3" id="KW-0479">Metal-binding</keyword>
<dbReference type="InterPro" id="IPR000086">
    <property type="entry name" value="NUDIX_hydrolase_dom"/>
</dbReference>
<comment type="cofactor">
    <cofactor evidence="2">
        <name>Mg(2+)</name>
        <dbReference type="ChEBI" id="CHEBI:18420"/>
    </cofactor>
</comment>
<evidence type="ECO:0000256" key="7">
    <source>
        <dbReference type="SAM" id="MobiDB-lite"/>
    </source>
</evidence>
<feature type="region of interest" description="Disordered" evidence="7">
    <location>
        <begin position="266"/>
        <end position="286"/>
    </location>
</feature>
<evidence type="ECO:0000256" key="6">
    <source>
        <dbReference type="ARBA" id="ARBA00023211"/>
    </source>
</evidence>
<evidence type="ECO:0000259" key="8">
    <source>
        <dbReference type="PROSITE" id="PS51462"/>
    </source>
</evidence>
<evidence type="ECO:0000256" key="5">
    <source>
        <dbReference type="ARBA" id="ARBA00022842"/>
    </source>
</evidence>
<dbReference type="PANTHER" id="PTHR12992">
    <property type="entry name" value="NUDIX HYDROLASE"/>
    <property type="match status" value="1"/>
</dbReference>
<keyword evidence="10" id="KW-1185">Reference proteome</keyword>
<keyword evidence="4" id="KW-0378">Hydrolase</keyword>
<feature type="domain" description="Nudix hydrolase" evidence="8">
    <location>
        <begin position="40"/>
        <end position="185"/>
    </location>
</feature>
<evidence type="ECO:0000256" key="4">
    <source>
        <dbReference type="ARBA" id="ARBA00022801"/>
    </source>
</evidence>
<proteinExistence type="predicted"/>
<dbReference type="InterPro" id="IPR015797">
    <property type="entry name" value="NUDIX_hydrolase-like_dom_sf"/>
</dbReference>
<comment type="cofactor">
    <cofactor evidence="1">
        <name>Mn(2+)</name>
        <dbReference type="ChEBI" id="CHEBI:29035"/>
    </cofactor>
</comment>
<reference evidence="9 10" key="1">
    <citation type="journal article" date="2015" name="Genome Biol. Evol.">
        <title>Phylogenomic analyses indicate that early fungi evolved digesting cell walls of algal ancestors of land plants.</title>
        <authorList>
            <person name="Chang Y."/>
            <person name="Wang S."/>
            <person name="Sekimoto S."/>
            <person name="Aerts A.L."/>
            <person name="Choi C."/>
            <person name="Clum A."/>
            <person name="LaButti K.M."/>
            <person name="Lindquist E.A."/>
            <person name="Yee Ngan C."/>
            <person name="Ohm R.A."/>
            <person name="Salamov A.A."/>
            <person name="Grigoriev I.V."/>
            <person name="Spatafora J.W."/>
            <person name="Berbee M.L."/>
        </authorList>
    </citation>
    <scope>NUCLEOTIDE SEQUENCE [LARGE SCALE GENOMIC DNA]</scope>
    <source>
        <strain evidence="9 10">JEL478</strain>
    </source>
</reference>
<keyword evidence="5" id="KW-0460">Magnesium</keyword>
<gene>
    <name evidence="9" type="ORF">M427DRAFT_155855</name>
</gene>
<dbReference type="GO" id="GO:0015938">
    <property type="term" value="P:coenzyme A catabolic process"/>
    <property type="evidence" value="ECO:0007669"/>
    <property type="project" value="TreeGrafter"/>
</dbReference>